<protein>
    <submittedName>
        <fullName evidence="3">RHTO0S13e00672g1_1</fullName>
    </submittedName>
</protein>
<dbReference type="AlphaFoldDB" id="A0A061B9V9"/>
<feature type="region of interest" description="Disordered" evidence="1">
    <location>
        <begin position="346"/>
        <end position="390"/>
    </location>
</feature>
<evidence type="ECO:0000256" key="2">
    <source>
        <dbReference type="SAM" id="Phobius"/>
    </source>
</evidence>
<evidence type="ECO:0000313" key="3">
    <source>
        <dbReference type="EMBL" id="CDR46724.1"/>
    </source>
</evidence>
<keyword evidence="2" id="KW-0472">Membrane</keyword>
<feature type="compositionally biased region" description="Basic and acidic residues" evidence="1">
    <location>
        <begin position="558"/>
        <end position="568"/>
    </location>
</feature>
<dbReference type="EMBL" id="LK052948">
    <property type="protein sequence ID" value="CDR46724.1"/>
    <property type="molecule type" value="Genomic_DNA"/>
</dbReference>
<dbReference type="OrthoDB" id="2526646at2759"/>
<name>A0A061B9V9_RHOTO</name>
<keyword evidence="2" id="KW-0812">Transmembrane</keyword>
<gene>
    <name evidence="3" type="ORF">RHTO0S_13e00672g</name>
</gene>
<accession>A0A061B9V9</accession>
<feature type="transmembrane region" description="Helical" evidence="2">
    <location>
        <begin position="44"/>
        <end position="67"/>
    </location>
</feature>
<feature type="transmembrane region" description="Helical" evidence="2">
    <location>
        <begin position="135"/>
        <end position="156"/>
    </location>
</feature>
<feature type="transmembrane region" description="Helical" evidence="2">
    <location>
        <begin position="255"/>
        <end position="279"/>
    </location>
</feature>
<feature type="region of interest" description="Disordered" evidence="1">
    <location>
        <begin position="520"/>
        <end position="568"/>
    </location>
</feature>
<reference evidence="3" key="1">
    <citation type="journal article" date="2014" name="Genome Announc.">
        <title>Draft genome sequence of Rhodosporidium toruloides CECT1137, an oleaginous yeast of biotechnological interest.</title>
        <authorList>
            <person name="Morin N."/>
            <person name="Calcas X."/>
            <person name="Devillers H."/>
            <person name="Durrens P."/>
            <person name="Sherman D.J."/>
            <person name="Nicaud J.-M."/>
            <person name="Neuveglise C."/>
        </authorList>
    </citation>
    <scope>NUCLEOTIDE SEQUENCE</scope>
    <source>
        <strain evidence="3">CECT1137</strain>
    </source>
</reference>
<feature type="compositionally biased region" description="Polar residues" evidence="1">
    <location>
        <begin position="353"/>
        <end position="362"/>
    </location>
</feature>
<feature type="transmembrane region" description="Helical" evidence="2">
    <location>
        <begin position="459"/>
        <end position="482"/>
    </location>
</feature>
<sequence>MSDAHCYTLPTPPAGANPYEYWIAATESVQRTRMSDKIGLDVRLSILCALLTFVFFAAVANLCITIIDSRRRGKALFLWRLVARTRGQYIVGNRQLLEPILTLITTPLFIAHVAVEWTGTLGSGGVESVGALRVTPWTLLFLQLWIVSWASLQGYIITSGEASRGLRWLSPRLANSIFLGVGLIMLAGLIVCDVLAARAAVNQDAAVDRLIDQLRNLAPSWSGSIAPDVMGTLQAGWSRVMGYSSNVLTYARALMAIYAISPFFTALVNAACIALLIVVRQQIKENYRTFGVDTTHSALVRLPELHTTPATLERQEELIVNFASPADTVSDATTIQPPVSLNVIPATPRLENESSPSTSKEGLTSLAGHSMSRSSTSRRTKPSRSAVRRWAGEEASGVKAVRARNLQLLHRAELDLLITTLSSIAMAVSFSGLSLWIVIELPNFPKMHKAAIEITLTLGSWLYGLIVGLTLSAHFYIAYVNLAQKHTGANYSLPASQPVTPLRDPTEYFGATWLDEATSHRGGDSVGNPAWLSPADAQVRPDQDGRKTLVGADGSTEDEIKSETRGSA</sequence>
<keyword evidence="2" id="KW-1133">Transmembrane helix</keyword>
<feature type="transmembrane region" description="Helical" evidence="2">
    <location>
        <begin position="414"/>
        <end position="439"/>
    </location>
</feature>
<evidence type="ECO:0000256" key="1">
    <source>
        <dbReference type="SAM" id="MobiDB-lite"/>
    </source>
</evidence>
<feature type="transmembrane region" description="Helical" evidence="2">
    <location>
        <begin position="96"/>
        <end position="115"/>
    </location>
</feature>
<feature type="transmembrane region" description="Helical" evidence="2">
    <location>
        <begin position="177"/>
        <end position="201"/>
    </location>
</feature>
<proteinExistence type="predicted"/>
<organism evidence="3">
    <name type="scientific">Rhodotorula toruloides</name>
    <name type="common">Yeast</name>
    <name type="synonym">Rhodosporidium toruloides</name>
    <dbReference type="NCBI Taxonomy" id="5286"/>
    <lineage>
        <taxon>Eukaryota</taxon>
        <taxon>Fungi</taxon>
        <taxon>Dikarya</taxon>
        <taxon>Basidiomycota</taxon>
        <taxon>Pucciniomycotina</taxon>
        <taxon>Microbotryomycetes</taxon>
        <taxon>Sporidiobolales</taxon>
        <taxon>Sporidiobolaceae</taxon>
        <taxon>Rhodotorula</taxon>
    </lineage>
</organism>